<evidence type="ECO:0000313" key="2">
    <source>
        <dbReference type="EMBL" id="MFC3957569.1"/>
    </source>
</evidence>
<dbReference type="AlphaFoldDB" id="A0ABD5NLW8"/>
<protein>
    <submittedName>
        <fullName evidence="2">Uncharacterized protein</fullName>
    </submittedName>
</protein>
<feature type="compositionally biased region" description="Basic and acidic residues" evidence="1">
    <location>
        <begin position="37"/>
        <end position="53"/>
    </location>
</feature>
<sequence>MTAWRSPLGGPRSSPDHYPADVSADDVDPDEPEAPEDPDRVYEQHVEREGFDR</sequence>
<name>A0ABD5NLW8_9EURY</name>
<dbReference type="Proteomes" id="UP001595846">
    <property type="component" value="Unassembled WGS sequence"/>
</dbReference>
<evidence type="ECO:0000313" key="3">
    <source>
        <dbReference type="Proteomes" id="UP001595846"/>
    </source>
</evidence>
<dbReference type="GeneID" id="73902937"/>
<accession>A0ABD5NLW8</accession>
<reference evidence="2 3" key="1">
    <citation type="journal article" date="2019" name="Int. J. Syst. Evol. Microbiol.">
        <title>The Global Catalogue of Microorganisms (GCM) 10K type strain sequencing project: providing services to taxonomists for standard genome sequencing and annotation.</title>
        <authorList>
            <consortium name="The Broad Institute Genomics Platform"/>
            <consortium name="The Broad Institute Genome Sequencing Center for Infectious Disease"/>
            <person name="Wu L."/>
            <person name="Ma J."/>
        </authorList>
    </citation>
    <scope>NUCLEOTIDE SEQUENCE [LARGE SCALE GENOMIC DNA]</scope>
    <source>
        <strain evidence="2 3">IBRC-M 10256</strain>
    </source>
</reference>
<evidence type="ECO:0000256" key="1">
    <source>
        <dbReference type="SAM" id="MobiDB-lite"/>
    </source>
</evidence>
<proteinExistence type="predicted"/>
<feature type="compositionally biased region" description="Acidic residues" evidence="1">
    <location>
        <begin position="23"/>
        <end position="36"/>
    </location>
</feature>
<comment type="caution">
    <text evidence="2">The sequence shown here is derived from an EMBL/GenBank/DDBJ whole genome shotgun (WGS) entry which is preliminary data.</text>
</comment>
<dbReference type="RefSeq" id="WP_256533797.1">
    <property type="nucleotide sequence ID" value="NZ_CP101824.1"/>
</dbReference>
<dbReference type="EMBL" id="JBHSAQ010000002">
    <property type="protein sequence ID" value="MFC3957569.1"/>
    <property type="molecule type" value="Genomic_DNA"/>
</dbReference>
<keyword evidence="3" id="KW-1185">Reference proteome</keyword>
<feature type="region of interest" description="Disordered" evidence="1">
    <location>
        <begin position="1"/>
        <end position="53"/>
    </location>
</feature>
<organism evidence="2 3">
    <name type="scientific">Halovivax cerinus</name>
    <dbReference type="NCBI Taxonomy" id="1487865"/>
    <lineage>
        <taxon>Archaea</taxon>
        <taxon>Methanobacteriati</taxon>
        <taxon>Methanobacteriota</taxon>
        <taxon>Stenosarchaea group</taxon>
        <taxon>Halobacteria</taxon>
        <taxon>Halobacteriales</taxon>
        <taxon>Natrialbaceae</taxon>
        <taxon>Halovivax</taxon>
    </lineage>
</organism>
<gene>
    <name evidence="2" type="ORF">ACFOUR_04170</name>
</gene>